<accession>A0A382X702</accession>
<reference evidence="1" key="1">
    <citation type="submission" date="2018-05" db="EMBL/GenBank/DDBJ databases">
        <authorList>
            <person name="Lanie J.A."/>
            <person name="Ng W.-L."/>
            <person name="Kazmierczak K.M."/>
            <person name="Andrzejewski T.M."/>
            <person name="Davidsen T.M."/>
            <person name="Wayne K.J."/>
            <person name="Tettelin H."/>
            <person name="Glass J.I."/>
            <person name="Rusch D."/>
            <person name="Podicherti R."/>
            <person name="Tsui H.-C.T."/>
            <person name="Winkler M.E."/>
        </authorList>
    </citation>
    <scope>NUCLEOTIDE SEQUENCE</scope>
</reference>
<sequence>MSVVLWLSLDEEPDGSRIDSVFDFELNAFLQGFGVFVTAHVKGALKNNGTIVNFRGDEMDSG</sequence>
<protein>
    <submittedName>
        <fullName evidence="1">Uncharacterized protein</fullName>
    </submittedName>
</protein>
<organism evidence="1">
    <name type="scientific">marine metagenome</name>
    <dbReference type="NCBI Taxonomy" id="408172"/>
    <lineage>
        <taxon>unclassified sequences</taxon>
        <taxon>metagenomes</taxon>
        <taxon>ecological metagenomes</taxon>
    </lineage>
</organism>
<dbReference type="AlphaFoldDB" id="A0A382X702"/>
<feature type="non-terminal residue" evidence="1">
    <location>
        <position position="62"/>
    </location>
</feature>
<proteinExistence type="predicted"/>
<evidence type="ECO:0000313" key="1">
    <source>
        <dbReference type="EMBL" id="SVD66649.1"/>
    </source>
</evidence>
<name>A0A382X702_9ZZZZ</name>
<dbReference type="EMBL" id="UINC01165322">
    <property type="protein sequence ID" value="SVD66649.1"/>
    <property type="molecule type" value="Genomic_DNA"/>
</dbReference>
<gene>
    <name evidence="1" type="ORF">METZ01_LOCUS419503</name>
</gene>